<dbReference type="Proteomes" id="UP001197795">
    <property type="component" value="Unassembled WGS sequence"/>
</dbReference>
<feature type="compositionally biased region" description="Basic and acidic residues" evidence="1">
    <location>
        <begin position="740"/>
        <end position="750"/>
    </location>
</feature>
<evidence type="ECO:0008006" key="4">
    <source>
        <dbReference type="Google" id="ProtNLM"/>
    </source>
</evidence>
<proteinExistence type="predicted"/>
<dbReference type="Gene3D" id="1.25.40.10">
    <property type="entry name" value="Tetratricopeptide repeat domain"/>
    <property type="match status" value="1"/>
</dbReference>
<keyword evidence="3" id="KW-1185">Reference proteome</keyword>
<comment type="caution">
    <text evidence="2">The sequence shown here is derived from an EMBL/GenBank/DDBJ whole genome shotgun (WGS) entry which is preliminary data.</text>
</comment>
<dbReference type="RefSeq" id="WP_227733520.1">
    <property type="nucleotide sequence ID" value="NZ_JAJEPV010000029.1"/>
</dbReference>
<evidence type="ECO:0000313" key="3">
    <source>
        <dbReference type="Proteomes" id="UP001197795"/>
    </source>
</evidence>
<reference evidence="2 3" key="1">
    <citation type="submission" date="2021-10" db="EMBL/GenBank/DDBJ databases">
        <title>Anaerobic single-cell dispensing facilitates the cultivation of human gut bacteria.</title>
        <authorList>
            <person name="Afrizal A."/>
        </authorList>
    </citation>
    <scope>NUCLEOTIDE SEQUENCE [LARGE SCALE GENOMIC DNA]</scope>
    <source>
        <strain evidence="2 3">CLA-AA-H273</strain>
    </source>
</reference>
<organism evidence="2 3">
    <name type="scientific">Waltera acetigignens</name>
    <dbReference type="NCBI Taxonomy" id="2981769"/>
    <lineage>
        <taxon>Bacteria</taxon>
        <taxon>Bacillati</taxon>
        <taxon>Bacillota</taxon>
        <taxon>Clostridia</taxon>
        <taxon>Lachnospirales</taxon>
        <taxon>Lachnospiraceae</taxon>
        <taxon>Waltera</taxon>
    </lineage>
</organism>
<feature type="region of interest" description="Disordered" evidence="1">
    <location>
        <begin position="593"/>
        <end position="750"/>
    </location>
</feature>
<dbReference type="Gene3D" id="3.40.50.300">
    <property type="entry name" value="P-loop containing nucleotide triphosphate hydrolases"/>
    <property type="match status" value="1"/>
</dbReference>
<evidence type="ECO:0000256" key="1">
    <source>
        <dbReference type="SAM" id="MobiDB-lite"/>
    </source>
</evidence>
<gene>
    <name evidence="2" type="ORF">LKD75_11915</name>
</gene>
<evidence type="ECO:0000313" key="2">
    <source>
        <dbReference type="EMBL" id="MCC2120280.1"/>
    </source>
</evidence>
<protein>
    <recommendedName>
        <fullName evidence="4">Tetratricopeptide repeat protein</fullName>
    </recommendedName>
</protein>
<dbReference type="SUPFAM" id="SSF48452">
    <property type="entry name" value="TPR-like"/>
    <property type="match status" value="1"/>
</dbReference>
<dbReference type="InterPro" id="IPR027417">
    <property type="entry name" value="P-loop_NTPase"/>
</dbReference>
<name>A0AAE3A576_9FIRM</name>
<dbReference type="InterPro" id="IPR011990">
    <property type="entry name" value="TPR-like_helical_dom_sf"/>
</dbReference>
<feature type="compositionally biased region" description="Polar residues" evidence="1">
    <location>
        <begin position="207"/>
        <end position="216"/>
    </location>
</feature>
<accession>A0AAE3A576</accession>
<dbReference type="EMBL" id="JAJEPV010000029">
    <property type="protein sequence ID" value="MCC2120280.1"/>
    <property type="molecule type" value="Genomic_DNA"/>
</dbReference>
<feature type="region of interest" description="Disordered" evidence="1">
    <location>
        <begin position="205"/>
        <end position="290"/>
    </location>
</feature>
<dbReference type="AlphaFoldDB" id="A0AAE3A576"/>
<sequence length="1000" mass="113137">MDKSEYKLRAEEIKDLISRGEYAQAAEIADTIDWRRVKSVMMLCTISDLYKINRRYEDARDMLLLAYERRPGGRTICYSLCELSIKMEEYVQAIEYYKEFVQVAPKDPGRYILQYKLYEAQDVSLEERIAVLEELKKRDYREKWAYELAYLYHRVGLAARCVEECDELILWFGEGKYVIKAMELKMLHQPLTPEQQEKYDHRFDAPGTQQYSQNYAQDPGYGQNETYDPNQGYVQDGSYDQNQGYAQGGSYDPNQGYAQDGSYDPNQGYAQDGSYDPNQGYVQDGGYEPNQGYVQEETYEQVTGDTRVYETVQPVQPQQAPAQPAEDDFDIHVKTMDVGQYNTINLQAELAAGLREVLSEDHAKETSDSITRSIVAPMIDPGDSDTESLDYPEIADVSEDDLEPETEQMESSEVFFGETGEIGDLSQVPQVETEEILPEEPVVARRTDVVPELSEVQKTPEVQEIVKEPEAQKVPEASRTQEIHEVTASAPAAPVAPVTPAAPVEPPKELADVLAQESDGQISLVMPEAESIEKQITGQMNIEDILAEWERKKKENLEKREEEVRQHVLQQTGAMFTEFEQAVRDGLLEKLEKEKAADTADTVAEDTTDTDEVEELEEITEEPATEEPVEELTEAAPAEEAEQEPVEELPEEDTVEELAEEPAYEPEAEEFEEPAEPEAEIYEQEEIIDEEQAEPEEAMDDEPVEEPTAEAVESVDEETASEEIELTAEETPEAGEAPEQPERPAVERDKAKVRALTREERELYAPFIQSRSAREQLVKAIDNISLAAYTGNVIITGEEGMDTLSLAKNMVREIQATDSNFSGKVAKISGHALNKKDTADTLSKLKNGALIICKASEMNDATANVLHKALQQESQGIVIILEDTKRDIDKFLEKHEKLRECFTARMDVEALSNNTLVAFGKQYAREMEYSIDELGELALHTRIEDMQTIDHVVTVVDVKQIVDEAIAHANKKTLKHFFDVLFAKRYDDEDMIILTEKDFV</sequence>
<feature type="compositionally biased region" description="Polar residues" evidence="1">
    <location>
        <begin position="223"/>
        <end position="245"/>
    </location>
</feature>
<feature type="compositionally biased region" description="Acidic residues" evidence="1">
    <location>
        <begin position="603"/>
        <end position="733"/>
    </location>
</feature>